<proteinExistence type="predicted"/>
<dbReference type="EMBL" id="ADLN01000086">
    <property type="protein sequence ID" value="EHI58789.1"/>
    <property type="molecule type" value="Genomic_DNA"/>
</dbReference>
<evidence type="ECO:0000313" key="1">
    <source>
        <dbReference type="EMBL" id="EHI58789.1"/>
    </source>
</evidence>
<dbReference type="PATRIC" id="fig|742737.3.peg.3205"/>
<dbReference type="Proteomes" id="UP000005384">
    <property type="component" value="Unassembled WGS sequence"/>
</dbReference>
<dbReference type="HOGENOM" id="CLU_094166_0_0_9"/>
<gene>
    <name evidence="1" type="ORF">HMPREF9473_03228</name>
</gene>
<dbReference type="RefSeq" id="WP_006781208.1">
    <property type="nucleotide sequence ID" value="NZ_CP040506.1"/>
</dbReference>
<comment type="caution">
    <text evidence="1">The sequence shown here is derived from an EMBL/GenBank/DDBJ whole genome shotgun (WGS) entry which is preliminary data.</text>
</comment>
<evidence type="ECO:0000313" key="2">
    <source>
        <dbReference type="Proteomes" id="UP000005384"/>
    </source>
</evidence>
<accession>G5IIA0</accession>
<reference evidence="1 2" key="1">
    <citation type="submission" date="2011-08" db="EMBL/GenBank/DDBJ databases">
        <title>The Genome Sequence of Clostridium hathewayi WAL-18680.</title>
        <authorList>
            <consortium name="The Broad Institute Genome Sequencing Platform"/>
            <person name="Earl A."/>
            <person name="Ward D."/>
            <person name="Feldgarden M."/>
            <person name="Gevers D."/>
            <person name="Finegold S.M."/>
            <person name="Summanen P.H."/>
            <person name="Molitoris D.R."/>
            <person name="Song M."/>
            <person name="Daigneault M."/>
            <person name="Allen-Vercoe E."/>
            <person name="Young S.K."/>
            <person name="Zeng Q."/>
            <person name="Gargeya S."/>
            <person name="Fitzgerald M."/>
            <person name="Haas B."/>
            <person name="Abouelleil A."/>
            <person name="Alvarado L."/>
            <person name="Arachchi H.M."/>
            <person name="Berlin A."/>
            <person name="Brown A."/>
            <person name="Chapman S.B."/>
            <person name="Chen Z."/>
            <person name="Dunbar C."/>
            <person name="Freedman E."/>
            <person name="Gearin G."/>
            <person name="Gellesch M."/>
            <person name="Goldberg J."/>
            <person name="Griggs A."/>
            <person name="Gujja S."/>
            <person name="Heiman D."/>
            <person name="Howarth C."/>
            <person name="Larson L."/>
            <person name="Lui A."/>
            <person name="MacDonald P.J.P."/>
            <person name="Montmayeur A."/>
            <person name="Murphy C."/>
            <person name="Neiman D."/>
            <person name="Pearson M."/>
            <person name="Priest M."/>
            <person name="Roberts A."/>
            <person name="Saif S."/>
            <person name="Shea T."/>
            <person name="Shenoy N."/>
            <person name="Sisk P."/>
            <person name="Stolte C."/>
            <person name="Sykes S."/>
            <person name="Wortman J."/>
            <person name="Nusbaum C."/>
            <person name="Birren B."/>
        </authorList>
    </citation>
    <scope>NUCLEOTIDE SEQUENCE [LARGE SCALE GENOMIC DNA]</scope>
    <source>
        <strain evidence="1 2">WAL-18680</strain>
    </source>
</reference>
<sequence>MRKLGACLAAGMIILYAFQRDAPPAYGEVLSGAPAEMGTLEFPVDESSATAESELRGKIKVDLISVELPAGGFEFNIDTTEPFSPERPGEQIQSPVIRVANHSVVPVKVEISQVAEISEEDIRFSPKFGSGPEQKFQLLDKVSKVGDPGTAILVLGASGVSYSSEADFEQYALLPGRRDIFVARIEANGSTDLNLYGKISPDFYGEYEFTVSPTLKISTVNAAD</sequence>
<protein>
    <submittedName>
        <fullName evidence="1">Uncharacterized protein</fullName>
    </submittedName>
</protein>
<name>G5IIA0_9FIRM</name>
<organism evidence="1 2">
    <name type="scientific">Hungatella hathewayi WAL-18680</name>
    <dbReference type="NCBI Taxonomy" id="742737"/>
    <lineage>
        <taxon>Bacteria</taxon>
        <taxon>Bacillati</taxon>
        <taxon>Bacillota</taxon>
        <taxon>Clostridia</taxon>
        <taxon>Lachnospirales</taxon>
        <taxon>Lachnospiraceae</taxon>
        <taxon>Hungatella</taxon>
    </lineage>
</organism>
<dbReference type="AlphaFoldDB" id="G5IIA0"/>
<keyword evidence="2" id="KW-1185">Reference proteome</keyword>